<comment type="catalytic activity">
    <reaction evidence="1">
        <text>Thiol-dependent hydrolysis of ester, thioester, amide, peptide and isopeptide bonds formed by the C-terminal Gly of ubiquitin (a 76-residue protein attached to proteins as an intracellular targeting signal).</text>
        <dbReference type="EC" id="3.4.19.12"/>
    </reaction>
</comment>
<proteinExistence type="inferred from homology"/>
<dbReference type="InterPro" id="IPR001394">
    <property type="entry name" value="Peptidase_C19_UCH"/>
</dbReference>
<dbReference type="GO" id="GO:0006508">
    <property type="term" value="P:proteolysis"/>
    <property type="evidence" value="ECO:0007669"/>
    <property type="project" value="UniProtKB-KW"/>
</dbReference>
<name>T1GTD7_MEGSC</name>
<evidence type="ECO:0000256" key="5">
    <source>
        <dbReference type="ARBA" id="ARBA00012759"/>
    </source>
</evidence>
<evidence type="ECO:0000256" key="8">
    <source>
        <dbReference type="ARBA" id="ARBA00022723"/>
    </source>
</evidence>
<dbReference type="SMART" id="SM01052">
    <property type="entry name" value="CAP_GLY"/>
    <property type="match status" value="1"/>
</dbReference>
<evidence type="ECO:0000256" key="4">
    <source>
        <dbReference type="ARBA" id="ARBA00009085"/>
    </source>
</evidence>
<dbReference type="GO" id="GO:0048471">
    <property type="term" value="C:perinuclear region of cytoplasm"/>
    <property type="evidence" value="ECO:0007669"/>
    <property type="project" value="UniProtKB-SubCell"/>
</dbReference>
<evidence type="ECO:0000256" key="7">
    <source>
        <dbReference type="ARBA" id="ARBA00022670"/>
    </source>
</evidence>
<evidence type="ECO:0000256" key="1">
    <source>
        <dbReference type="ARBA" id="ARBA00000707"/>
    </source>
</evidence>
<dbReference type="EMBL" id="CAQQ02144316">
    <property type="status" value="NOT_ANNOTATED_CDS"/>
    <property type="molecule type" value="Genomic_DNA"/>
</dbReference>
<keyword evidence="12" id="KW-0862">Zinc</keyword>
<dbReference type="OMA" id="PLRDNIF"/>
<dbReference type="GO" id="GO:0005813">
    <property type="term" value="C:centrosome"/>
    <property type="evidence" value="ECO:0007669"/>
    <property type="project" value="UniProtKB-SubCell"/>
</dbReference>
<dbReference type="EMBL" id="CAQQ02144314">
    <property type="status" value="NOT_ANNOTATED_CDS"/>
    <property type="molecule type" value="Genomic_DNA"/>
</dbReference>
<keyword evidence="9" id="KW-0833">Ubl conjugation pathway</keyword>
<dbReference type="GO" id="GO:0016579">
    <property type="term" value="P:protein deubiquitination"/>
    <property type="evidence" value="ECO:0007669"/>
    <property type="project" value="InterPro"/>
</dbReference>
<dbReference type="InterPro" id="IPR038765">
    <property type="entry name" value="Papain-like_cys_pep_sf"/>
</dbReference>
<dbReference type="PANTHER" id="PTHR11830">
    <property type="entry name" value="40S RIBOSOMAL PROTEIN S3A"/>
    <property type="match status" value="1"/>
</dbReference>
<keyword evidence="6" id="KW-0963">Cytoplasm</keyword>
<dbReference type="SUPFAM" id="SSF74924">
    <property type="entry name" value="Cap-Gly domain"/>
    <property type="match status" value="1"/>
</dbReference>
<dbReference type="InterPro" id="IPR000938">
    <property type="entry name" value="CAP-Gly_domain"/>
</dbReference>
<dbReference type="SUPFAM" id="SSF54001">
    <property type="entry name" value="Cysteine proteinases"/>
    <property type="match status" value="1"/>
</dbReference>
<keyword evidence="15" id="KW-1185">Reference proteome</keyword>
<reference evidence="14" key="2">
    <citation type="submission" date="2015-06" db="UniProtKB">
        <authorList>
            <consortium name="EnsemblMetazoa"/>
        </authorList>
    </citation>
    <scope>IDENTIFICATION</scope>
</reference>
<evidence type="ECO:0000256" key="3">
    <source>
        <dbReference type="ARBA" id="ARBA00004556"/>
    </source>
</evidence>
<dbReference type="EMBL" id="CAQQ02144315">
    <property type="status" value="NOT_ANNOTATED_CDS"/>
    <property type="molecule type" value="Genomic_DNA"/>
</dbReference>
<dbReference type="Pfam" id="PF01302">
    <property type="entry name" value="CAP_GLY"/>
    <property type="match status" value="1"/>
</dbReference>
<evidence type="ECO:0000259" key="13">
    <source>
        <dbReference type="SMART" id="SM01052"/>
    </source>
</evidence>
<evidence type="ECO:0000313" key="14">
    <source>
        <dbReference type="EnsemblMetazoa" id="MESCA006967-PA"/>
    </source>
</evidence>
<dbReference type="Gene3D" id="2.30.30.190">
    <property type="entry name" value="CAP Gly-rich-like domain"/>
    <property type="match status" value="1"/>
</dbReference>
<dbReference type="HOGENOM" id="CLU_369899_0_0_1"/>
<reference evidence="15" key="1">
    <citation type="submission" date="2013-02" db="EMBL/GenBank/DDBJ databases">
        <authorList>
            <person name="Hughes D."/>
        </authorList>
    </citation>
    <scope>NUCLEOTIDE SEQUENCE</scope>
    <source>
        <strain>Durham</strain>
        <strain evidence="15">NC isolate 2 -- Noor lab</strain>
    </source>
</reference>
<dbReference type="Pfam" id="PF00443">
    <property type="entry name" value="UCH"/>
    <property type="match status" value="1"/>
</dbReference>
<keyword evidence="7" id="KW-0645">Protease</keyword>
<keyword evidence="10" id="KW-0378">Hydrolase</keyword>
<dbReference type="EnsemblMetazoa" id="MESCA006967-RA">
    <property type="protein sequence ID" value="MESCA006967-PA"/>
    <property type="gene ID" value="MESCA006967"/>
</dbReference>
<evidence type="ECO:0000256" key="12">
    <source>
        <dbReference type="ARBA" id="ARBA00022833"/>
    </source>
</evidence>
<dbReference type="GO" id="GO:0046872">
    <property type="term" value="F:metal ion binding"/>
    <property type="evidence" value="ECO:0007669"/>
    <property type="project" value="UniProtKB-KW"/>
</dbReference>
<dbReference type="STRING" id="36166.T1GTD7"/>
<evidence type="ECO:0000256" key="11">
    <source>
        <dbReference type="ARBA" id="ARBA00022807"/>
    </source>
</evidence>
<evidence type="ECO:0000256" key="10">
    <source>
        <dbReference type="ARBA" id="ARBA00022801"/>
    </source>
</evidence>
<dbReference type="Gene3D" id="3.90.70.10">
    <property type="entry name" value="Cysteine proteinases"/>
    <property type="match status" value="1"/>
</dbReference>
<keyword evidence="11" id="KW-0788">Thiol protease</keyword>
<accession>T1GTD7</accession>
<sequence length="753" mass="86083">MNSQFGIIIRKTPINSGPGKEKTYLEVGTLVHVKPPQSDSDRNIRFSIKEYDDTTQNPLFSQEYECPSHFIMKVLQDVWPYVISIPVSERASFLGNKDKINFTLNLKEGDRVSVDGTFFDHQVNYECIVKYCGMVPEIGKGLFFGLEILNSEFYDYSPQTPDIPFAKKYCYVDAENCLFVPANFLLKPDDGLIKTSNNDGFTKVTNKKNSSSKKFLDKIKTNNKVESVSSKYQTQPQIFSDEYSEGVLNYENKLEERQKRDIVVIEEDEIQKPGKVVVVKKKEDVDLADLLGQNWPTNGGEPCEILNSEPSKSNLASSMKSTNTKVERNKSPNVLSHISGKYKTNNLNRNGDFPGYTESELTKLDTATGGARIKDKEKMKNINFSNNYTNGSFSNNKFEILDPEPEPVKYFRIQEIPGTNLEVESMVKIIPEKLFGVIKWIGKDLSHNILVGVELLEENLDVNNLILTDGTHNGNRYFSTHDKRAIFVEADRCLPDDRFNEVVRPSKKNNDRNFEKEVDPSKMFGNVECPIIKGSVAPLKYFNCEDLETICGEFKGIQGHHNSCYLDATLFAMFTFTSVFDSLLFRPAESTDIDKYEEVQTVLREEIVNPLRDNIFVRADRVLKLRQLLEKLSSITGLTSEEKDPEEFLNSLLAQIMKAEPFLKLNSGQDAYFYQLFVEKDERIKFPTVQELFEQSFLSSDIKLKQVPSCLIIQMPRFGKNYKMYPRILPSQVLDVTDIIEDCKCLFLNCYSL</sequence>
<feature type="domain" description="CAP-Gly" evidence="13">
    <location>
        <begin position="423"/>
        <end position="494"/>
    </location>
</feature>
<comment type="similarity">
    <text evidence="4">Belongs to the peptidase C19 family.</text>
</comment>
<comment type="subcellular location">
    <subcellularLocation>
        <location evidence="2">Cytoplasm</location>
        <location evidence="2">Cytoskeleton</location>
        <location evidence="2">Microtubule organizing center</location>
        <location evidence="2">Centrosome</location>
    </subcellularLocation>
    <subcellularLocation>
        <location evidence="3">Cytoplasm</location>
        <location evidence="3">Perinuclear region</location>
    </subcellularLocation>
</comment>
<dbReference type="EC" id="3.4.19.12" evidence="5"/>
<organism evidence="14 15">
    <name type="scientific">Megaselia scalaris</name>
    <name type="common">Humpbacked fly</name>
    <name type="synonym">Phora scalaris</name>
    <dbReference type="NCBI Taxonomy" id="36166"/>
    <lineage>
        <taxon>Eukaryota</taxon>
        <taxon>Metazoa</taxon>
        <taxon>Ecdysozoa</taxon>
        <taxon>Arthropoda</taxon>
        <taxon>Hexapoda</taxon>
        <taxon>Insecta</taxon>
        <taxon>Pterygota</taxon>
        <taxon>Neoptera</taxon>
        <taxon>Endopterygota</taxon>
        <taxon>Diptera</taxon>
        <taxon>Brachycera</taxon>
        <taxon>Muscomorpha</taxon>
        <taxon>Platypezoidea</taxon>
        <taxon>Phoridae</taxon>
        <taxon>Megaseliini</taxon>
        <taxon>Megaselia</taxon>
    </lineage>
</organism>
<dbReference type="Proteomes" id="UP000015102">
    <property type="component" value="Unassembled WGS sequence"/>
</dbReference>
<evidence type="ECO:0000313" key="15">
    <source>
        <dbReference type="Proteomes" id="UP000015102"/>
    </source>
</evidence>
<evidence type="ECO:0000256" key="6">
    <source>
        <dbReference type="ARBA" id="ARBA00022490"/>
    </source>
</evidence>
<dbReference type="AlphaFoldDB" id="T1GTD7"/>
<evidence type="ECO:0000256" key="2">
    <source>
        <dbReference type="ARBA" id="ARBA00004300"/>
    </source>
</evidence>
<dbReference type="GO" id="GO:0004843">
    <property type="term" value="F:cysteine-type deubiquitinase activity"/>
    <property type="evidence" value="ECO:0007669"/>
    <property type="project" value="UniProtKB-EC"/>
</dbReference>
<keyword evidence="8" id="KW-0479">Metal-binding</keyword>
<evidence type="ECO:0000256" key="9">
    <source>
        <dbReference type="ARBA" id="ARBA00022786"/>
    </source>
</evidence>
<protein>
    <recommendedName>
        <fullName evidence="5">ubiquitinyl hydrolase 1</fullName>
        <ecNumber evidence="5">3.4.19.12</ecNumber>
    </recommendedName>
</protein>
<dbReference type="InterPro" id="IPR036859">
    <property type="entry name" value="CAP-Gly_dom_sf"/>
</dbReference>